<evidence type="ECO:0000256" key="2">
    <source>
        <dbReference type="SAM" id="Phobius"/>
    </source>
</evidence>
<sequence>MLQIPSSAFSLVSLSSKILGLCSNFFPGSKVLYTQLVLSIPQNSSSVTQTAASIWLPTTCALSAPHIPVSCIAIVGYATVVSASLFCILRAKGFPGIASQPPSPPPDSGSSFSVDEKQARSWLSWILYLLIGLVVLSLTLLYWFLDNDGSLPAPMFTVPWIDGLSLMERTFEDGLIYTASFLFAARLHISTHAYQHIKLIILALASHAVCIALALVFEQWRRRAVSLAPTLWLPYCVTIVVPVIIISSFSWLNWIFWLLWHCGSQLFLPTATTIKARIIHDLPPWLLFLRTYELASVSMIAGSTLVHVAISGLSTITMALLGMPHAARHVICRLSNRSLLRCCLCASCIVIMIVAGSFGIAILGTLCIGSSLDLLRLVLWHSVPLMLARAEVQKVPWGMVSEHLEWKYMQIADFHHLVSTLWGLRFSGINICTRTWGGLAWGHQLLIVLPAMIFYSYFYLSMKLAKPPTSTISHSPSHTLLSTYGALGRESDSASPIDGDSNNTTKTIPDVIDARSPKGTAHHFLAVPGSLDRCLFAVSRSNPLSDPRARSYPQLHALCLLYPTLVRQRGTAEADAQV</sequence>
<comment type="caution">
    <text evidence="3">The sequence shown here is derived from an EMBL/GenBank/DDBJ whole genome shotgun (WGS) entry which is preliminary data.</text>
</comment>
<proteinExistence type="predicted"/>
<name>A0AAD6U151_9AGAR</name>
<accession>A0AAD6U151</accession>
<feature type="region of interest" description="Disordered" evidence="1">
    <location>
        <begin position="491"/>
        <end position="511"/>
    </location>
</feature>
<protein>
    <submittedName>
        <fullName evidence="3">Uncharacterized protein</fullName>
    </submittedName>
</protein>
<evidence type="ECO:0000313" key="4">
    <source>
        <dbReference type="Proteomes" id="UP001222325"/>
    </source>
</evidence>
<reference evidence="3" key="1">
    <citation type="submission" date="2023-03" db="EMBL/GenBank/DDBJ databases">
        <title>Massive genome expansion in bonnet fungi (Mycena s.s.) driven by repeated elements and novel gene families across ecological guilds.</title>
        <authorList>
            <consortium name="Lawrence Berkeley National Laboratory"/>
            <person name="Harder C.B."/>
            <person name="Miyauchi S."/>
            <person name="Viragh M."/>
            <person name="Kuo A."/>
            <person name="Thoen E."/>
            <person name="Andreopoulos B."/>
            <person name="Lu D."/>
            <person name="Skrede I."/>
            <person name="Drula E."/>
            <person name="Henrissat B."/>
            <person name="Morin E."/>
            <person name="Kohler A."/>
            <person name="Barry K."/>
            <person name="LaButti K."/>
            <person name="Morin E."/>
            <person name="Salamov A."/>
            <person name="Lipzen A."/>
            <person name="Mereny Z."/>
            <person name="Hegedus B."/>
            <person name="Baldrian P."/>
            <person name="Stursova M."/>
            <person name="Weitz H."/>
            <person name="Taylor A."/>
            <person name="Grigoriev I.V."/>
            <person name="Nagy L.G."/>
            <person name="Martin F."/>
            <person name="Kauserud H."/>
        </authorList>
    </citation>
    <scope>NUCLEOTIDE SEQUENCE</scope>
    <source>
        <strain evidence="3">CBHHK173m</strain>
    </source>
</reference>
<feature type="transmembrane region" description="Helical" evidence="2">
    <location>
        <begin position="342"/>
        <end position="372"/>
    </location>
</feature>
<feature type="transmembrane region" description="Helical" evidence="2">
    <location>
        <begin position="199"/>
        <end position="220"/>
    </location>
</feature>
<organism evidence="3 4">
    <name type="scientific">Mycena belliarum</name>
    <dbReference type="NCBI Taxonomy" id="1033014"/>
    <lineage>
        <taxon>Eukaryota</taxon>
        <taxon>Fungi</taxon>
        <taxon>Dikarya</taxon>
        <taxon>Basidiomycota</taxon>
        <taxon>Agaricomycotina</taxon>
        <taxon>Agaricomycetes</taxon>
        <taxon>Agaricomycetidae</taxon>
        <taxon>Agaricales</taxon>
        <taxon>Marasmiineae</taxon>
        <taxon>Mycenaceae</taxon>
        <taxon>Mycena</taxon>
    </lineage>
</organism>
<feature type="transmembrane region" description="Helical" evidence="2">
    <location>
        <begin position="441"/>
        <end position="460"/>
    </location>
</feature>
<feature type="transmembrane region" description="Helical" evidence="2">
    <location>
        <begin position="294"/>
        <end position="321"/>
    </location>
</feature>
<dbReference type="AlphaFoldDB" id="A0AAD6U151"/>
<keyword evidence="2" id="KW-0812">Transmembrane</keyword>
<feature type="transmembrane region" description="Helical" evidence="2">
    <location>
        <begin position="67"/>
        <end position="89"/>
    </location>
</feature>
<feature type="transmembrane region" description="Helical" evidence="2">
    <location>
        <begin position="125"/>
        <end position="145"/>
    </location>
</feature>
<gene>
    <name evidence="3" type="ORF">B0H15DRAFT_952198</name>
</gene>
<dbReference type="EMBL" id="JARJCN010000042">
    <property type="protein sequence ID" value="KAJ7083182.1"/>
    <property type="molecule type" value="Genomic_DNA"/>
</dbReference>
<feature type="transmembrane region" description="Helical" evidence="2">
    <location>
        <begin position="232"/>
        <end position="260"/>
    </location>
</feature>
<keyword evidence="2" id="KW-1133">Transmembrane helix</keyword>
<evidence type="ECO:0000313" key="3">
    <source>
        <dbReference type="EMBL" id="KAJ7083182.1"/>
    </source>
</evidence>
<dbReference type="Proteomes" id="UP001222325">
    <property type="component" value="Unassembled WGS sequence"/>
</dbReference>
<evidence type="ECO:0000256" key="1">
    <source>
        <dbReference type="SAM" id="MobiDB-lite"/>
    </source>
</evidence>
<keyword evidence="4" id="KW-1185">Reference proteome</keyword>
<keyword evidence="2" id="KW-0472">Membrane</keyword>